<feature type="signal peptide" evidence="1">
    <location>
        <begin position="1"/>
        <end position="23"/>
    </location>
</feature>
<accession>A0A8C4RM38</accession>
<evidence type="ECO:0000313" key="2">
    <source>
        <dbReference type="Ensembl" id="ENSECRP00000004514.1"/>
    </source>
</evidence>
<protein>
    <recommendedName>
        <fullName evidence="4">Secreted protein</fullName>
    </recommendedName>
</protein>
<reference evidence="2" key="2">
    <citation type="submission" date="2025-08" db="UniProtKB">
        <authorList>
            <consortium name="Ensembl"/>
        </authorList>
    </citation>
    <scope>IDENTIFICATION</scope>
</reference>
<reference evidence="2" key="1">
    <citation type="submission" date="2021-06" db="EMBL/GenBank/DDBJ databases">
        <authorList>
            <consortium name="Wellcome Sanger Institute Data Sharing"/>
        </authorList>
    </citation>
    <scope>NUCLEOTIDE SEQUENCE [LARGE SCALE GENOMIC DNA]</scope>
</reference>
<sequence length="100" mass="11215">MIPSVSVFLLSILFPSDIFQGQAAPIPWGSSNQLVLAHCRPSTSALCRNPSATPQAQTFGQHKPFALMKLKGRFHWLLYKCKAFWGHCSQPKLWMLNCAK</sequence>
<keyword evidence="3" id="KW-1185">Reference proteome</keyword>
<proteinExistence type="predicted"/>
<evidence type="ECO:0008006" key="4">
    <source>
        <dbReference type="Google" id="ProtNLM"/>
    </source>
</evidence>
<feature type="chain" id="PRO_5034055763" description="Secreted protein" evidence="1">
    <location>
        <begin position="24"/>
        <end position="100"/>
    </location>
</feature>
<name>A0A8C4RM38_ERPCA</name>
<evidence type="ECO:0000313" key="3">
    <source>
        <dbReference type="Proteomes" id="UP000694620"/>
    </source>
</evidence>
<keyword evidence="1" id="KW-0732">Signal</keyword>
<dbReference type="Proteomes" id="UP000694620">
    <property type="component" value="Chromosome 1"/>
</dbReference>
<dbReference type="AlphaFoldDB" id="A0A8C4RM38"/>
<reference evidence="2" key="3">
    <citation type="submission" date="2025-09" db="UniProtKB">
        <authorList>
            <consortium name="Ensembl"/>
        </authorList>
    </citation>
    <scope>IDENTIFICATION</scope>
</reference>
<evidence type="ECO:0000256" key="1">
    <source>
        <dbReference type="SAM" id="SignalP"/>
    </source>
</evidence>
<organism evidence="2 3">
    <name type="scientific">Erpetoichthys calabaricus</name>
    <name type="common">Rope fish</name>
    <name type="synonym">Calamoichthys calabaricus</name>
    <dbReference type="NCBI Taxonomy" id="27687"/>
    <lineage>
        <taxon>Eukaryota</taxon>
        <taxon>Metazoa</taxon>
        <taxon>Chordata</taxon>
        <taxon>Craniata</taxon>
        <taxon>Vertebrata</taxon>
        <taxon>Euteleostomi</taxon>
        <taxon>Actinopterygii</taxon>
        <taxon>Polypteriformes</taxon>
        <taxon>Polypteridae</taxon>
        <taxon>Erpetoichthys</taxon>
    </lineage>
</organism>
<dbReference type="Ensembl" id="ENSECRT00000004589.1">
    <property type="protein sequence ID" value="ENSECRP00000004514.1"/>
    <property type="gene ID" value="ENSECRG00000003073.1"/>
</dbReference>